<dbReference type="InterPro" id="IPR024317">
    <property type="entry name" value="Dynein_heavy_chain_D4_dom"/>
</dbReference>
<evidence type="ECO:0000256" key="1">
    <source>
        <dbReference type="SAM" id="Coils"/>
    </source>
</evidence>
<dbReference type="Gene3D" id="1.20.920.20">
    <property type="match status" value="1"/>
</dbReference>
<dbReference type="GO" id="GO:0097729">
    <property type="term" value="C:9+2 motile cilium"/>
    <property type="evidence" value="ECO:0007669"/>
    <property type="project" value="TreeGrafter"/>
</dbReference>
<feature type="domain" description="Dynein heavy chain AAA module D4" evidence="3">
    <location>
        <begin position="13"/>
        <end position="139"/>
    </location>
</feature>
<dbReference type="OMA" id="HEISRWH"/>
<comment type="caution">
    <text evidence="4">The sequence shown here is derived from an EMBL/GenBank/DDBJ whole genome shotgun (WGS) entry which is preliminary data.</text>
</comment>
<dbReference type="GO" id="GO:0051959">
    <property type="term" value="F:dynein light intermediate chain binding"/>
    <property type="evidence" value="ECO:0007669"/>
    <property type="project" value="InterPro"/>
</dbReference>
<dbReference type="PANTHER" id="PTHR10676">
    <property type="entry name" value="DYNEIN HEAVY CHAIN FAMILY PROTEIN"/>
    <property type="match status" value="1"/>
</dbReference>
<evidence type="ECO:0000259" key="3">
    <source>
        <dbReference type="Pfam" id="PF12780"/>
    </source>
</evidence>
<organism evidence="4 5">
    <name type="scientific">Symbiodinium microadriaticum</name>
    <name type="common">Dinoflagellate</name>
    <name type="synonym">Zooxanthella microadriatica</name>
    <dbReference type="NCBI Taxonomy" id="2951"/>
    <lineage>
        <taxon>Eukaryota</taxon>
        <taxon>Sar</taxon>
        <taxon>Alveolata</taxon>
        <taxon>Dinophyceae</taxon>
        <taxon>Suessiales</taxon>
        <taxon>Symbiodiniaceae</taxon>
        <taxon>Symbiodinium</taxon>
    </lineage>
</organism>
<name>A0A1Q9D1E7_SYMMI</name>
<dbReference type="InterPro" id="IPR026983">
    <property type="entry name" value="DHC"/>
</dbReference>
<dbReference type="InterPro" id="IPR024743">
    <property type="entry name" value="Dynein_HC_stalk"/>
</dbReference>
<dbReference type="GO" id="GO:0036158">
    <property type="term" value="P:outer dynein arm assembly"/>
    <property type="evidence" value="ECO:0007669"/>
    <property type="project" value="TreeGrafter"/>
</dbReference>
<dbReference type="AlphaFoldDB" id="A0A1Q9D1E7"/>
<sequence length="553" mass="63004">MFVRADFLRDNPGAEENSVDIYAYFLNRLRDNLHVVLSFSHLRPDFPLRAQMFPAVFSAVNINWFLPWPEEALVAVSANFLKSFKIDTTEEHRNRLYEVMGSFQLRVRQMCGVYLSRMRKHVYVTPRSFLCFIEYYKKLYELKHEEVNVQEKSVIIGLRKLDEAAKNVVKMQAEIEAQEEILRKEDDKTNKLLVKVQGEKARAEKKAEEVGSIKKDCEDNAAAINEDKEEANRQLQEALPYLHEANAACNSIKDKDIVELKGNKSPVDIVRYTFDGLLLLLGLKVVEVKQEDRVINKVTGTFIKDSFDEHAKSMLADINFLKNLKYFAENQRDGINDETCELIEPYLRFDPDPNKHWLTWKHAVLDQQLARKANAAAEGLCKFVGAMVMYHKASKIVKPKMDYLKVQEAKLDKAREDLAEAEAELTRVQNEVAALDRQLQAAYHAKAELEANKDAAKKRTDATTFASRRLALVGDVALAGAFVTYCGPFNSEFRDRLSNVQGEWNEWNYWNERNATVFALVPANSRGAALRALGVVVCETQGPGGGNSRLLGR</sequence>
<evidence type="ECO:0000313" key="5">
    <source>
        <dbReference type="Proteomes" id="UP000186817"/>
    </source>
</evidence>
<dbReference type="Pfam" id="PF12777">
    <property type="entry name" value="MT"/>
    <property type="match status" value="1"/>
</dbReference>
<dbReference type="InterPro" id="IPR027417">
    <property type="entry name" value="P-loop_NTPase"/>
</dbReference>
<dbReference type="Gene3D" id="3.40.50.300">
    <property type="entry name" value="P-loop containing nucleotide triphosphate hydrolases"/>
    <property type="match status" value="1"/>
</dbReference>
<evidence type="ECO:0000259" key="2">
    <source>
        <dbReference type="Pfam" id="PF12777"/>
    </source>
</evidence>
<keyword evidence="1" id="KW-0175">Coiled coil</keyword>
<dbReference type="GO" id="GO:0045505">
    <property type="term" value="F:dynein intermediate chain binding"/>
    <property type="evidence" value="ECO:0007669"/>
    <property type="project" value="InterPro"/>
</dbReference>
<feature type="domain" description="Dynein heavy chain coiled coil stalk" evidence="2">
    <location>
        <begin position="157"/>
        <end position="451"/>
    </location>
</feature>
<dbReference type="GO" id="GO:0008569">
    <property type="term" value="F:minus-end-directed microtubule motor activity"/>
    <property type="evidence" value="ECO:0007669"/>
    <property type="project" value="TreeGrafter"/>
</dbReference>
<protein>
    <submittedName>
        <fullName evidence="4">Dynein heavy chain 5, axonemal</fullName>
    </submittedName>
</protein>
<dbReference type="Pfam" id="PF12780">
    <property type="entry name" value="AAA_8"/>
    <property type="match status" value="1"/>
</dbReference>
<feature type="coiled-coil region" evidence="1">
    <location>
        <begin position="404"/>
        <end position="459"/>
    </location>
</feature>
<dbReference type="GO" id="GO:0060294">
    <property type="term" value="P:cilium movement involved in cell motility"/>
    <property type="evidence" value="ECO:0007669"/>
    <property type="project" value="TreeGrafter"/>
</dbReference>
<dbReference type="Proteomes" id="UP000186817">
    <property type="component" value="Unassembled WGS sequence"/>
</dbReference>
<accession>A0A1Q9D1E7</accession>
<dbReference type="OrthoDB" id="424310at2759"/>
<dbReference type="GO" id="GO:0036157">
    <property type="term" value="C:outer dynein arm"/>
    <property type="evidence" value="ECO:0007669"/>
    <property type="project" value="TreeGrafter"/>
</dbReference>
<dbReference type="PANTHER" id="PTHR10676:SF365">
    <property type="entry name" value="AAA+ ATPASE DOMAIN-CONTAINING PROTEIN"/>
    <property type="match status" value="1"/>
</dbReference>
<proteinExistence type="predicted"/>
<evidence type="ECO:0000313" key="4">
    <source>
        <dbReference type="EMBL" id="OLP89010.1"/>
    </source>
</evidence>
<gene>
    <name evidence="4" type="primary">Dnah5</name>
    <name evidence="4" type="ORF">AK812_SmicGene29563</name>
</gene>
<keyword evidence="5" id="KW-1185">Reference proteome</keyword>
<feature type="coiled-coil region" evidence="1">
    <location>
        <begin position="161"/>
        <end position="188"/>
    </location>
</feature>
<dbReference type="EMBL" id="LSRX01000782">
    <property type="protein sequence ID" value="OLP89010.1"/>
    <property type="molecule type" value="Genomic_DNA"/>
</dbReference>
<reference evidence="4 5" key="1">
    <citation type="submission" date="2016-02" db="EMBL/GenBank/DDBJ databases">
        <title>Genome analysis of coral dinoflagellate symbionts highlights evolutionary adaptations to a symbiotic lifestyle.</title>
        <authorList>
            <person name="Aranda M."/>
            <person name="Li Y."/>
            <person name="Liew Y.J."/>
            <person name="Baumgarten S."/>
            <person name="Simakov O."/>
            <person name="Wilson M."/>
            <person name="Piel J."/>
            <person name="Ashoor H."/>
            <person name="Bougouffa S."/>
            <person name="Bajic V.B."/>
            <person name="Ryu T."/>
            <person name="Ravasi T."/>
            <person name="Bayer T."/>
            <person name="Micklem G."/>
            <person name="Kim H."/>
            <person name="Bhak J."/>
            <person name="Lajeunesse T.C."/>
            <person name="Voolstra C.R."/>
        </authorList>
    </citation>
    <scope>NUCLEOTIDE SEQUENCE [LARGE SCALE GENOMIC DNA]</scope>
    <source>
        <strain evidence="4 5">CCMP2467</strain>
    </source>
</reference>